<sequence>MQIDLRSLMRKLDPTLRNTLNAAAGRCMTAGHFEITVEHWLIELLEDPAADVAPILRHFEISQAVFQRMLQKNLDMMRTGNSDRPGFSNMITSIIRDSWMGASVKMGHPLIRSGVLLATFAAQSERYSREDFSSLFEQLRQDELARDMDAITATSRENAEIAAALPSAGGSGGGGAPAGAGGGVPGGGESAIARFMVDFTAKAKEGKIDPVFGRDREIRQMVDILSRRRKNNPICVGEPGVGKTAVVEGLALRIHEGDVPDSLKNVRLLSLDLGLLQAGASVKGEFENRLKNVIAEVKASPTPIITFIDEAHTLIGAGGAAGTGDAANLLKPALARGELRTIAATTWSEYKKYFEKDPALERRFQLVKLDEPSAADAVVMMRGLRDTYEKAHGVRILDEAVVAAAELSSRYIAGRQLPDKAVDLLDTASARVKIGRATKPEAVDQIERRMYAIDKERLALQGDSRMSGSAAQSDRIAELDAEYLELEAQKNDLVERHAREKAVVDEVLALRAKLDAAAKGEGEAPSQAELDAALAKLNEVQGDSPLVPLDVDARLVGQVVESWTGIPVSKMVKDEAAATLQFKDRVAERLKGQDHAIEAVDRGLRAARAGLKNPQTPIGVFLFVGPSGVGKTELATTVADLMFGGERFLTVVNMSEFQERNSASRLIGTGAGYVGYGEGGVLTNAVRQRPYSVVLLDEVEKADRDLLNLFYQVFDKGTLADGEGRVIDFKNTIVLLTSNLATDVITQMCSSPVKPTREELVAAIRPTLSEFFKPALLARMEIVPFLTLAPEFLSDIVKLKLRKIEGRLRDSHKMKLEFDPKMIEVITNRCTEVETGARNIDHIINQNLLPMLSSALLERMTQGPLPGAVRMTVAEDESFQVEFVEAAN</sequence>
<dbReference type="EMBL" id="JACRIW010000001">
    <property type="protein sequence ID" value="MBI5167870.1"/>
    <property type="molecule type" value="Genomic_DNA"/>
</dbReference>
<protein>
    <submittedName>
        <fullName evidence="8">Type VI secretion system ATPase TssH</fullName>
    </submittedName>
</protein>
<dbReference type="PRINTS" id="PR00300">
    <property type="entry name" value="CLPPROTEASEA"/>
</dbReference>
<accession>A0A933SAW5</accession>
<dbReference type="CDD" id="cd19499">
    <property type="entry name" value="RecA-like_ClpB_Hsp104-like"/>
    <property type="match status" value="1"/>
</dbReference>
<dbReference type="AlphaFoldDB" id="A0A933SAW5"/>
<dbReference type="Gene3D" id="1.10.1780.10">
    <property type="entry name" value="Clp, N-terminal domain"/>
    <property type="match status" value="1"/>
</dbReference>
<keyword evidence="3" id="KW-0067">ATP-binding</keyword>
<dbReference type="InterPro" id="IPR041546">
    <property type="entry name" value="ClpA/ClpB_AAA_lid"/>
</dbReference>
<dbReference type="InterPro" id="IPR050130">
    <property type="entry name" value="ClpA_ClpB"/>
</dbReference>
<comment type="caution">
    <text evidence="8">The sequence shown here is derived from an EMBL/GenBank/DDBJ whole genome shotgun (WGS) entry which is preliminary data.</text>
</comment>
<evidence type="ECO:0000256" key="5">
    <source>
        <dbReference type="SAM" id="Coils"/>
    </source>
</evidence>
<evidence type="ECO:0000259" key="6">
    <source>
        <dbReference type="SMART" id="SM00382"/>
    </source>
</evidence>
<dbReference type="Pfam" id="PF10431">
    <property type="entry name" value="ClpB_D2-small"/>
    <property type="match status" value="1"/>
</dbReference>
<evidence type="ECO:0000259" key="7">
    <source>
        <dbReference type="SMART" id="SM01086"/>
    </source>
</evidence>
<feature type="domain" description="AAA+ ATPase" evidence="6">
    <location>
        <begin position="230"/>
        <end position="374"/>
    </location>
</feature>
<dbReference type="InterPro" id="IPR018368">
    <property type="entry name" value="ClpA/B_CS1"/>
</dbReference>
<dbReference type="GO" id="GO:0005737">
    <property type="term" value="C:cytoplasm"/>
    <property type="evidence" value="ECO:0007669"/>
    <property type="project" value="TreeGrafter"/>
</dbReference>
<dbReference type="InterPro" id="IPR036628">
    <property type="entry name" value="Clp_N_dom_sf"/>
</dbReference>
<feature type="coiled-coil region" evidence="5">
    <location>
        <begin position="469"/>
        <end position="496"/>
    </location>
</feature>
<dbReference type="PROSITE" id="PS00870">
    <property type="entry name" value="CLPAB_1"/>
    <property type="match status" value="1"/>
</dbReference>
<dbReference type="InterPro" id="IPR019489">
    <property type="entry name" value="Clp_ATPase_C"/>
</dbReference>
<dbReference type="SUPFAM" id="SSF81923">
    <property type="entry name" value="Double Clp-N motif"/>
    <property type="match status" value="1"/>
</dbReference>
<dbReference type="Gene3D" id="3.40.50.300">
    <property type="entry name" value="P-loop containing nucleotide triphosphate hydrolases"/>
    <property type="match status" value="3"/>
</dbReference>
<dbReference type="InterPro" id="IPR003959">
    <property type="entry name" value="ATPase_AAA_core"/>
</dbReference>
<dbReference type="SMART" id="SM01086">
    <property type="entry name" value="ClpB_D2-small"/>
    <property type="match status" value="1"/>
</dbReference>
<dbReference type="InterPro" id="IPR027417">
    <property type="entry name" value="P-loop_NTPase"/>
</dbReference>
<dbReference type="GO" id="GO:0016887">
    <property type="term" value="F:ATP hydrolysis activity"/>
    <property type="evidence" value="ECO:0007669"/>
    <property type="project" value="InterPro"/>
</dbReference>
<gene>
    <name evidence="8" type="primary">tssH</name>
    <name evidence="8" type="ORF">HZA61_00135</name>
</gene>
<dbReference type="InterPro" id="IPR004176">
    <property type="entry name" value="Clp_R_N"/>
</dbReference>
<dbReference type="GO" id="GO:0005524">
    <property type="term" value="F:ATP binding"/>
    <property type="evidence" value="ECO:0007669"/>
    <property type="project" value="UniProtKB-KW"/>
</dbReference>
<feature type="domain" description="Clp ATPase C-terminal" evidence="7">
    <location>
        <begin position="788"/>
        <end position="881"/>
    </location>
</feature>
<dbReference type="InterPro" id="IPR058680">
    <property type="entry name" value="NBD_SMAX1-like"/>
</dbReference>
<evidence type="ECO:0000256" key="4">
    <source>
        <dbReference type="ARBA" id="ARBA00023186"/>
    </source>
</evidence>
<keyword evidence="2" id="KW-0547">Nucleotide-binding</keyword>
<reference evidence="8" key="1">
    <citation type="submission" date="2020-07" db="EMBL/GenBank/DDBJ databases">
        <title>Huge and variable diversity of episymbiotic CPR bacteria and DPANN archaea in groundwater ecosystems.</title>
        <authorList>
            <person name="He C.Y."/>
            <person name="Keren R."/>
            <person name="Whittaker M."/>
            <person name="Farag I.F."/>
            <person name="Doudna J."/>
            <person name="Cate J.H.D."/>
            <person name="Banfield J.F."/>
        </authorList>
    </citation>
    <scope>NUCLEOTIDE SEQUENCE</scope>
    <source>
        <strain evidence="8">NC_groundwater_1813_Pr3_B-0.1um_71_17</strain>
    </source>
</reference>
<feature type="domain" description="AAA+ ATPase" evidence="6">
    <location>
        <begin position="617"/>
        <end position="776"/>
    </location>
</feature>
<dbReference type="Gene3D" id="1.10.8.60">
    <property type="match status" value="1"/>
</dbReference>
<dbReference type="InterPro" id="IPR003593">
    <property type="entry name" value="AAA+_ATPase"/>
</dbReference>
<dbReference type="CDD" id="cd00009">
    <property type="entry name" value="AAA"/>
    <property type="match status" value="1"/>
</dbReference>
<dbReference type="Pfam" id="PF07724">
    <property type="entry name" value="AAA_2"/>
    <property type="match status" value="1"/>
</dbReference>
<organism evidence="8 9">
    <name type="scientific">Eiseniibacteriota bacterium</name>
    <dbReference type="NCBI Taxonomy" id="2212470"/>
    <lineage>
        <taxon>Bacteria</taxon>
        <taxon>Candidatus Eiseniibacteriota</taxon>
    </lineage>
</organism>
<dbReference type="Pfam" id="PF23569">
    <property type="entry name" value="NBD_SMAX1"/>
    <property type="match status" value="1"/>
</dbReference>
<keyword evidence="1" id="KW-0677">Repeat</keyword>
<dbReference type="Proteomes" id="UP000696931">
    <property type="component" value="Unassembled WGS sequence"/>
</dbReference>
<keyword evidence="5" id="KW-0175">Coiled coil</keyword>
<dbReference type="PANTHER" id="PTHR11638">
    <property type="entry name" value="ATP-DEPENDENT CLP PROTEASE"/>
    <property type="match status" value="1"/>
</dbReference>
<evidence type="ECO:0000256" key="2">
    <source>
        <dbReference type="ARBA" id="ARBA00022741"/>
    </source>
</evidence>
<dbReference type="GO" id="GO:0034605">
    <property type="term" value="P:cellular response to heat"/>
    <property type="evidence" value="ECO:0007669"/>
    <property type="project" value="TreeGrafter"/>
</dbReference>
<dbReference type="SMART" id="SM00382">
    <property type="entry name" value="AAA"/>
    <property type="match status" value="2"/>
</dbReference>
<evidence type="ECO:0000313" key="8">
    <source>
        <dbReference type="EMBL" id="MBI5167870.1"/>
    </source>
</evidence>
<dbReference type="PANTHER" id="PTHR11638:SF181">
    <property type="entry name" value="ATPASE SUBUNIT OF ATP-DEPENDENT PROTEASE"/>
    <property type="match status" value="1"/>
</dbReference>
<dbReference type="Pfam" id="PF17871">
    <property type="entry name" value="AAA_lid_9"/>
    <property type="match status" value="1"/>
</dbReference>
<dbReference type="SUPFAM" id="SSF52540">
    <property type="entry name" value="P-loop containing nucleoside triphosphate hydrolases"/>
    <property type="match status" value="2"/>
</dbReference>
<name>A0A933SAW5_UNCEI</name>
<keyword evidence="4" id="KW-0143">Chaperone</keyword>
<proteinExistence type="predicted"/>
<evidence type="ECO:0000256" key="3">
    <source>
        <dbReference type="ARBA" id="ARBA00022840"/>
    </source>
</evidence>
<dbReference type="InterPro" id="IPR001270">
    <property type="entry name" value="ClpA/B"/>
</dbReference>
<dbReference type="NCBIfam" id="TIGR03345">
    <property type="entry name" value="VI_ClpV1"/>
    <property type="match status" value="1"/>
</dbReference>
<dbReference type="FunFam" id="3.40.50.300:FF:000010">
    <property type="entry name" value="Chaperone clpB 1, putative"/>
    <property type="match status" value="1"/>
</dbReference>
<evidence type="ECO:0000256" key="1">
    <source>
        <dbReference type="ARBA" id="ARBA00022737"/>
    </source>
</evidence>
<dbReference type="Pfam" id="PF02861">
    <property type="entry name" value="Clp_N"/>
    <property type="match status" value="1"/>
</dbReference>
<dbReference type="InterPro" id="IPR017729">
    <property type="entry name" value="ATPase_T6SS_ClpV1"/>
</dbReference>
<evidence type="ECO:0000313" key="9">
    <source>
        <dbReference type="Proteomes" id="UP000696931"/>
    </source>
</evidence>